<organism evidence="4 5">
    <name type="scientific">Paralvinella palmiformis</name>
    <dbReference type="NCBI Taxonomy" id="53620"/>
    <lineage>
        <taxon>Eukaryota</taxon>
        <taxon>Metazoa</taxon>
        <taxon>Spiralia</taxon>
        <taxon>Lophotrochozoa</taxon>
        <taxon>Annelida</taxon>
        <taxon>Polychaeta</taxon>
        <taxon>Sedentaria</taxon>
        <taxon>Canalipalpata</taxon>
        <taxon>Terebellida</taxon>
        <taxon>Terebelliformia</taxon>
        <taxon>Alvinellidae</taxon>
        <taxon>Paralvinella</taxon>
    </lineage>
</organism>
<dbReference type="Gene3D" id="3.40.50.300">
    <property type="entry name" value="P-loop containing nucleotide triphosphate hydrolases"/>
    <property type="match status" value="1"/>
</dbReference>
<protein>
    <recommendedName>
        <fullName evidence="6">ABC transporter domain-containing protein</fullName>
    </recommendedName>
</protein>
<dbReference type="SUPFAM" id="SSF52540">
    <property type="entry name" value="P-loop containing nucleoside triphosphate hydrolases"/>
    <property type="match status" value="1"/>
</dbReference>
<evidence type="ECO:0000256" key="3">
    <source>
        <dbReference type="SAM" id="MobiDB-lite"/>
    </source>
</evidence>
<feature type="region of interest" description="Disordered" evidence="3">
    <location>
        <begin position="59"/>
        <end position="97"/>
    </location>
</feature>
<comment type="caution">
    <text evidence="4">The sequence shown here is derived from an EMBL/GenBank/DDBJ whole genome shotgun (WGS) entry which is preliminary data.</text>
</comment>
<proteinExistence type="predicted"/>
<feature type="compositionally biased region" description="Low complexity" evidence="3">
    <location>
        <begin position="85"/>
        <end position="97"/>
    </location>
</feature>
<dbReference type="InterPro" id="IPR050173">
    <property type="entry name" value="ABC_transporter_C-like"/>
</dbReference>
<dbReference type="InterPro" id="IPR027417">
    <property type="entry name" value="P-loop_NTPase"/>
</dbReference>
<keyword evidence="5" id="KW-1185">Reference proteome</keyword>
<evidence type="ECO:0008006" key="6">
    <source>
        <dbReference type="Google" id="ProtNLM"/>
    </source>
</evidence>
<dbReference type="Proteomes" id="UP001208570">
    <property type="component" value="Unassembled WGS sequence"/>
</dbReference>
<keyword evidence="2" id="KW-0067">ATP-binding</keyword>
<dbReference type="GO" id="GO:0016020">
    <property type="term" value="C:membrane"/>
    <property type="evidence" value="ECO:0007669"/>
    <property type="project" value="TreeGrafter"/>
</dbReference>
<evidence type="ECO:0000256" key="1">
    <source>
        <dbReference type="ARBA" id="ARBA00022741"/>
    </source>
</evidence>
<dbReference type="PANTHER" id="PTHR24223">
    <property type="entry name" value="ATP-BINDING CASSETTE SUB-FAMILY C"/>
    <property type="match status" value="1"/>
</dbReference>
<gene>
    <name evidence="4" type="ORF">LSH36_242g07037</name>
</gene>
<evidence type="ECO:0000313" key="5">
    <source>
        <dbReference type="Proteomes" id="UP001208570"/>
    </source>
</evidence>
<evidence type="ECO:0000313" key="4">
    <source>
        <dbReference type="EMBL" id="KAK2155362.1"/>
    </source>
</evidence>
<dbReference type="AlphaFoldDB" id="A0AAD9N334"/>
<feature type="compositionally biased region" description="Basic and acidic residues" evidence="3">
    <location>
        <begin position="127"/>
        <end position="136"/>
    </location>
</feature>
<sequence>MPNVVGLVDLLDARSLLSHAEQVLRTEPVLGRLIKHTPSPDQSEASAPVTFSLEFRARTPSPEHDADQQNDNNLDSERNPFIQESSSTKPSSDPSVPVMEMTEVTPMLHTITEEEHVESSEVDKHVKFTGEHEKDSGTTPSLRTDSTLEKSLCQHQSSGTFSRISDTDESFLISSGKNVGVAVEIQAASCQDTVTLKDISIKVDDGKLTIVTGPKLSGKSLLLDGLLLGNIETMSGEVTWKPETTVSYSGYPAWIMQASVMENILFGQPYDRHRYHKVLRATALMSDIDSFPDRDLTILGTYQ</sequence>
<reference evidence="4" key="1">
    <citation type="journal article" date="2023" name="Mol. Biol. Evol.">
        <title>Third-Generation Sequencing Reveals the Adaptive Role of the Epigenome in Three Deep-Sea Polychaetes.</title>
        <authorList>
            <person name="Perez M."/>
            <person name="Aroh O."/>
            <person name="Sun Y."/>
            <person name="Lan Y."/>
            <person name="Juniper S.K."/>
            <person name="Young C.R."/>
            <person name="Angers B."/>
            <person name="Qian P.Y."/>
        </authorList>
    </citation>
    <scope>NUCLEOTIDE SEQUENCE</scope>
    <source>
        <strain evidence="4">P08H-3</strain>
    </source>
</reference>
<dbReference type="GO" id="GO:0042626">
    <property type="term" value="F:ATPase-coupled transmembrane transporter activity"/>
    <property type="evidence" value="ECO:0007669"/>
    <property type="project" value="TreeGrafter"/>
</dbReference>
<name>A0AAD9N334_9ANNE</name>
<keyword evidence="1" id="KW-0547">Nucleotide-binding</keyword>
<dbReference type="EMBL" id="JAODUP010000242">
    <property type="protein sequence ID" value="KAK2155362.1"/>
    <property type="molecule type" value="Genomic_DNA"/>
</dbReference>
<accession>A0AAD9N334</accession>
<dbReference type="GO" id="GO:0005524">
    <property type="term" value="F:ATP binding"/>
    <property type="evidence" value="ECO:0007669"/>
    <property type="project" value="UniProtKB-KW"/>
</dbReference>
<feature type="non-terminal residue" evidence="4">
    <location>
        <position position="1"/>
    </location>
</feature>
<evidence type="ECO:0000256" key="2">
    <source>
        <dbReference type="ARBA" id="ARBA00022840"/>
    </source>
</evidence>
<feature type="region of interest" description="Disordered" evidence="3">
    <location>
        <begin position="127"/>
        <end position="147"/>
    </location>
</feature>